<keyword evidence="5" id="KW-0408">Iron</keyword>
<evidence type="ECO:0000313" key="7">
    <source>
        <dbReference type="EMBL" id="CAB4342925.1"/>
    </source>
</evidence>
<dbReference type="AlphaFoldDB" id="A0A6J5ZKG4"/>
<dbReference type="CDD" id="cd11033">
    <property type="entry name" value="CYP142-like"/>
    <property type="match status" value="1"/>
</dbReference>
<keyword evidence="3" id="KW-0479">Metal-binding</keyword>
<dbReference type="PANTHER" id="PTHR46696">
    <property type="entry name" value="P450, PUTATIVE (EUROFUNG)-RELATED"/>
    <property type="match status" value="1"/>
</dbReference>
<dbReference type="FunFam" id="1.10.630.10:FF:000018">
    <property type="entry name" value="Cytochrome P450 monooxygenase"/>
    <property type="match status" value="1"/>
</dbReference>
<dbReference type="PRINTS" id="PR00359">
    <property type="entry name" value="BP450"/>
</dbReference>
<reference evidence="7" key="1">
    <citation type="submission" date="2020-05" db="EMBL/GenBank/DDBJ databases">
        <authorList>
            <person name="Chiriac C."/>
            <person name="Salcher M."/>
            <person name="Ghai R."/>
            <person name="Kavagutti S V."/>
        </authorList>
    </citation>
    <scope>NUCLEOTIDE SEQUENCE</scope>
</reference>
<dbReference type="InterPro" id="IPR002397">
    <property type="entry name" value="Cyt_P450_B"/>
</dbReference>
<keyword evidence="2" id="KW-0349">Heme</keyword>
<organism evidence="7">
    <name type="scientific">freshwater metagenome</name>
    <dbReference type="NCBI Taxonomy" id="449393"/>
    <lineage>
        <taxon>unclassified sequences</taxon>
        <taxon>metagenomes</taxon>
        <taxon>ecological metagenomes</taxon>
    </lineage>
</organism>
<proteinExistence type="inferred from homology"/>
<accession>A0A6J5ZKG4</accession>
<evidence type="ECO:0000256" key="2">
    <source>
        <dbReference type="ARBA" id="ARBA00022617"/>
    </source>
</evidence>
<dbReference type="InterPro" id="IPR001128">
    <property type="entry name" value="Cyt_P450"/>
</dbReference>
<keyword evidence="4" id="KW-0560">Oxidoreductase</keyword>
<evidence type="ECO:0000256" key="1">
    <source>
        <dbReference type="ARBA" id="ARBA00010617"/>
    </source>
</evidence>
<evidence type="ECO:0000256" key="3">
    <source>
        <dbReference type="ARBA" id="ARBA00022723"/>
    </source>
</evidence>
<dbReference type="GO" id="GO:0008395">
    <property type="term" value="F:steroid hydroxylase activity"/>
    <property type="evidence" value="ECO:0007669"/>
    <property type="project" value="TreeGrafter"/>
</dbReference>
<dbReference type="GO" id="GO:0020037">
    <property type="term" value="F:heme binding"/>
    <property type="evidence" value="ECO:0007669"/>
    <property type="project" value="InterPro"/>
</dbReference>
<dbReference type="Gene3D" id="1.10.630.10">
    <property type="entry name" value="Cytochrome P450"/>
    <property type="match status" value="1"/>
</dbReference>
<dbReference type="EMBL" id="CAESAN010000052">
    <property type="protein sequence ID" value="CAB4342925.1"/>
    <property type="molecule type" value="Genomic_DNA"/>
</dbReference>
<evidence type="ECO:0000256" key="4">
    <source>
        <dbReference type="ARBA" id="ARBA00023002"/>
    </source>
</evidence>
<dbReference type="GO" id="GO:0006707">
    <property type="term" value="P:cholesterol catabolic process"/>
    <property type="evidence" value="ECO:0007669"/>
    <property type="project" value="TreeGrafter"/>
</dbReference>
<dbReference type="SUPFAM" id="SSF48264">
    <property type="entry name" value="Cytochrome P450"/>
    <property type="match status" value="1"/>
</dbReference>
<evidence type="ECO:0000256" key="6">
    <source>
        <dbReference type="ARBA" id="ARBA00023033"/>
    </source>
</evidence>
<dbReference type="PANTHER" id="PTHR46696:SF4">
    <property type="entry name" value="BIOTIN BIOSYNTHESIS CYTOCHROME P450"/>
    <property type="match status" value="1"/>
</dbReference>
<keyword evidence="6" id="KW-0503">Monooxygenase</keyword>
<evidence type="ECO:0000256" key="5">
    <source>
        <dbReference type="ARBA" id="ARBA00023004"/>
    </source>
</evidence>
<sequence>MTTTAGNDLGQIDLSDLSLWEQGPPHEVFERLRNEQPVHWSPLEGFAHEEGFWSVTRFEEIASVGRDFETFSSELGGILAVNQFMPDDQIPDDAPSEPLYFMRMMLIAQDPPRHDRLKALVQKAFTPKRSLDHADRIREIVNLVYDNALERHPDGKIDLVQDVGVYVPAMVIGDMLGAPREDADKLVDWTNRTTAFEDPRVVGDMEDTWVALKEVFEYVWNLVEARGAERQDDLTSALLDAEVDGEKLTAEEICMFWFLLMVAGNDSTRATFCSGYLSLLEDPAQMELMKSGTVPPEQAVEEFVRYHPAFAYMRRTATKDTEIAGQPIAAGDKVLMWYVSGNRDDSVFSDPHHFNIARDPNEHQGFGGGGRHFCLGAGLARLEMKIWLEETLRRFPDMAIDGQPTRLSSTFLNQYRTIPVAV</sequence>
<protein>
    <submittedName>
        <fullName evidence="7">Unannotated protein</fullName>
    </submittedName>
</protein>
<dbReference type="GO" id="GO:0036199">
    <property type="term" value="F:cholest-4-en-3-one 26-monooxygenase activity"/>
    <property type="evidence" value="ECO:0007669"/>
    <property type="project" value="TreeGrafter"/>
</dbReference>
<dbReference type="InterPro" id="IPR036396">
    <property type="entry name" value="Cyt_P450_sf"/>
</dbReference>
<gene>
    <name evidence="7" type="ORF">UFOPK3547_00746</name>
</gene>
<comment type="similarity">
    <text evidence="1">Belongs to the cytochrome P450 family.</text>
</comment>
<name>A0A6J5ZKG4_9ZZZZ</name>
<dbReference type="Pfam" id="PF00067">
    <property type="entry name" value="p450"/>
    <property type="match status" value="2"/>
</dbReference>
<dbReference type="GO" id="GO:0005506">
    <property type="term" value="F:iron ion binding"/>
    <property type="evidence" value="ECO:0007669"/>
    <property type="project" value="InterPro"/>
</dbReference>